<comment type="caution">
    <text evidence="4">The sequence shown here is derived from an EMBL/GenBank/DDBJ whole genome shotgun (WGS) entry which is preliminary data.</text>
</comment>
<dbReference type="OrthoDB" id="118164at2"/>
<dbReference type="CDD" id="cd07341">
    <property type="entry name" value="M56_BlaR1_MecR1_like"/>
    <property type="match status" value="1"/>
</dbReference>
<accession>A0A4Q1SGY4</accession>
<dbReference type="InterPro" id="IPR008756">
    <property type="entry name" value="Peptidase_M56"/>
</dbReference>
<feature type="compositionally biased region" description="Polar residues" evidence="1">
    <location>
        <begin position="373"/>
        <end position="382"/>
    </location>
</feature>
<evidence type="ECO:0000313" key="5">
    <source>
        <dbReference type="Proteomes" id="UP000290253"/>
    </source>
</evidence>
<feature type="domain" description="Peptidase M56" evidence="3">
    <location>
        <begin position="96"/>
        <end position="282"/>
    </location>
</feature>
<protein>
    <submittedName>
        <fullName evidence="4">M56 family metallopeptidase</fullName>
    </submittedName>
</protein>
<dbReference type="AlphaFoldDB" id="A0A4Q1SGY4"/>
<keyword evidence="2" id="KW-0472">Membrane</keyword>
<reference evidence="4 5" key="1">
    <citation type="journal article" date="2016" name="Int. J. Syst. Evol. Microbiol.">
        <title>Acidipila dinghuensis sp. nov., an acidobacterium isolated from forest soil.</title>
        <authorList>
            <person name="Jiang Y.W."/>
            <person name="Wang J."/>
            <person name="Chen M.H."/>
            <person name="Lv Y.Y."/>
            <person name="Qiu L.H."/>
        </authorList>
    </citation>
    <scope>NUCLEOTIDE SEQUENCE [LARGE SCALE GENOMIC DNA]</scope>
    <source>
        <strain evidence="4 5">DHOF10</strain>
    </source>
</reference>
<dbReference type="PANTHER" id="PTHR34978:SF3">
    <property type="entry name" value="SLR0241 PROTEIN"/>
    <property type="match status" value="1"/>
</dbReference>
<evidence type="ECO:0000313" key="4">
    <source>
        <dbReference type="EMBL" id="RXS96811.1"/>
    </source>
</evidence>
<evidence type="ECO:0000256" key="2">
    <source>
        <dbReference type="SAM" id="Phobius"/>
    </source>
</evidence>
<proteinExistence type="predicted"/>
<feature type="compositionally biased region" description="Polar residues" evidence="1">
    <location>
        <begin position="390"/>
        <end position="401"/>
    </location>
</feature>
<name>A0A4Q1SGY4_9BACT</name>
<organism evidence="4 5">
    <name type="scientific">Silvibacterium dinghuense</name>
    <dbReference type="NCBI Taxonomy" id="1560006"/>
    <lineage>
        <taxon>Bacteria</taxon>
        <taxon>Pseudomonadati</taxon>
        <taxon>Acidobacteriota</taxon>
        <taxon>Terriglobia</taxon>
        <taxon>Terriglobales</taxon>
        <taxon>Acidobacteriaceae</taxon>
        <taxon>Silvibacterium</taxon>
    </lineage>
</organism>
<keyword evidence="5" id="KW-1185">Reference proteome</keyword>
<keyword evidence="2" id="KW-1133">Transmembrane helix</keyword>
<gene>
    <name evidence="4" type="ORF">ESZ00_02350</name>
</gene>
<dbReference type="EMBL" id="SDMK01000001">
    <property type="protein sequence ID" value="RXS96811.1"/>
    <property type="molecule type" value="Genomic_DNA"/>
</dbReference>
<feature type="region of interest" description="Disordered" evidence="1">
    <location>
        <begin position="460"/>
        <end position="481"/>
    </location>
</feature>
<evidence type="ECO:0000256" key="1">
    <source>
        <dbReference type="SAM" id="MobiDB-lite"/>
    </source>
</evidence>
<feature type="transmembrane region" description="Helical" evidence="2">
    <location>
        <begin position="50"/>
        <end position="72"/>
    </location>
</feature>
<sequence>MNLSLAHFLTSASAAAAGALISAIWQGAALAALVALCLRFAKGMTPAVRSLLWTATFTLAILLHLTPFLLHSKSDAVLGNAPHSAAALRLDARWSLAIAAVWLTLSLVRMAQLARSWIALRRIVRSAGPVESVAVASELLHAGRRTAILCTSDQVDRPSVLGFFQPRVLIPAGLYQQLSTAELEHIVLHEMEHLRRRDDWVNLFQKLALALFPLNPAMLWVERRLSIERELACDDHVLACTRARKTYATCLVNLAEHSVLSRRLSLALGAWERRSELARRVLRILHDSEGRMTTRRLRAVTAMLIAGMLAGTAELAREPRLVAFTSASATTETADAVDTVLPGAPSYIPANFTAARRPAHAVDAVYRVPEQPITGTQNSHGKSGSIGRPRQQQPQTKAVSLNLQHSTARITQLAQNEPPAAMTLPDSLAVSLRAHEERQNILRSQAVVVLATWTEYQTEEAIPSDNQSPDRSAAAHTSGARSRVHSQVQFLVARPLPPSYAAIPTPDGWLILQL</sequence>
<evidence type="ECO:0000259" key="3">
    <source>
        <dbReference type="Pfam" id="PF05569"/>
    </source>
</evidence>
<dbReference type="Proteomes" id="UP000290253">
    <property type="component" value="Unassembled WGS sequence"/>
</dbReference>
<dbReference type="RefSeq" id="WP_129206594.1">
    <property type="nucleotide sequence ID" value="NZ_BMGU01000001.1"/>
</dbReference>
<feature type="region of interest" description="Disordered" evidence="1">
    <location>
        <begin position="370"/>
        <end position="401"/>
    </location>
</feature>
<dbReference type="PANTHER" id="PTHR34978">
    <property type="entry name" value="POSSIBLE SENSOR-TRANSDUCER PROTEIN BLAR"/>
    <property type="match status" value="1"/>
</dbReference>
<feature type="transmembrane region" description="Helical" evidence="2">
    <location>
        <begin position="24"/>
        <end position="41"/>
    </location>
</feature>
<dbReference type="Pfam" id="PF05569">
    <property type="entry name" value="Peptidase_M56"/>
    <property type="match status" value="1"/>
</dbReference>
<dbReference type="InterPro" id="IPR052173">
    <property type="entry name" value="Beta-lactam_resp_regulator"/>
</dbReference>
<keyword evidence="2" id="KW-0812">Transmembrane</keyword>